<comment type="catalytic activity">
    <reaction evidence="9 10 11">
        <text>adenosine(37) in tRNA + dimethylallyl diphosphate = N(6)-dimethylallyladenosine(37) in tRNA + diphosphate</text>
        <dbReference type="Rhea" id="RHEA:26482"/>
        <dbReference type="Rhea" id="RHEA-COMP:10162"/>
        <dbReference type="Rhea" id="RHEA-COMP:10375"/>
        <dbReference type="ChEBI" id="CHEBI:33019"/>
        <dbReference type="ChEBI" id="CHEBI:57623"/>
        <dbReference type="ChEBI" id="CHEBI:74411"/>
        <dbReference type="ChEBI" id="CHEBI:74415"/>
        <dbReference type="EC" id="2.5.1.75"/>
    </reaction>
</comment>
<feature type="region of interest" description="Interaction with substrate tRNA" evidence="10">
    <location>
        <begin position="34"/>
        <end position="37"/>
    </location>
</feature>
<dbReference type="RefSeq" id="WP_225699727.1">
    <property type="nucleotide sequence ID" value="NZ_JAIXNE010000007.1"/>
</dbReference>
<keyword evidence="4 10" id="KW-0808">Transferase</keyword>
<dbReference type="Gene3D" id="3.40.50.300">
    <property type="entry name" value="P-loop containing nucleotide triphosphate hydrolases"/>
    <property type="match status" value="2"/>
</dbReference>
<keyword evidence="8 10" id="KW-0460">Magnesium</keyword>
<feature type="binding site" evidence="10">
    <location>
        <begin position="9"/>
        <end position="16"/>
    </location>
    <ligand>
        <name>ATP</name>
        <dbReference type="ChEBI" id="CHEBI:30616"/>
    </ligand>
</feature>
<gene>
    <name evidence="10 14" type="primary">miaA</name>
    <name evidence="14" type="ORF">LDX50_28590</name>
</gene>
<comment type="function">
    <text evidence="2 10 12">Catalyzes the transfer of a dimethylallyl group onto the adenine at position 37 in tRNAs that read codons beginning with uridine, leading to the formation of N6-(dimethylallyl)adenosine (i(6)A).</text>
</comment>
<evidence type="ECO:0000256" key="11">
    <source>
        <dbReference type="RuleBase" id="RU003783"/>
    </source>
</evidence>
<sequence>MKKWVVITGPTASGKTKLAVQVAARLGGEVISIDSRQVYKSMNIGTGKDLNEYNLPDGSVPYHMIDIVEPGADYHLTAFQEDFTRVISDLNDRNKIPILCGGSGLYLEAVLQNHVHTTIPVNHRFREMLDKLSTKTLKDQYNSGPQLPFPVDVKSKKRLIRALEMQDFLHKNPAFKFPEFEANEHEVFIIDLPRDIRRNRITARLLDRLNGGLIEEVTGLRKKVSDETLIRYGLEYKYVVLYLQDKLSREDMSAKLTTEIHRFAKRQMTWFRRMARNDTTVHWLDGTRPLNELVDEIVRKYNN</sequence>
<dbReference type="GO" id="GO:0006400">
    <property type="term" value="P:tRNA modification"/>
    <property type="evidence" value="ECO:0007669"/>
    <property type="project" value="TreeGrafter"/>
</dbReference>
<evidence type="ECO:0000256" key="6">
    <source>
        <dbReference type="ARBA" id="ARBA00022741"/>
    </source>
</evidence>
<feature type="site" description="Interaction with substrate tRNA" evidence="10">
    <location>
        <position position="126"/>
    </location>
</feature>
<evidence type="ECO:0000256" key="3">
    <source>
        <dbReference type="ARBA" id="ARBA00005842"/>
    </source>
</evidence>
<feature type="site" description="Interaction with substrate tRNA" evidence="10">
    <location>
        <position position="103"/>
    </location>
</feature>
<proteinExistence type="inferred from homology"/>
<dbReference type="PANTHER" id="PTHR11088">
    <property type="entry name" value="TRNA DIMETHYLALLYLTRANSFERASE"/>
    <property type="match status" value="1"/>
</dbReference>
<comment type="similarity">
    <text evidence="3 10 13">Belongs to the IPP transferase family.</text>
</comment>
<dbReference type="PANTHER" id="PTHR11088:SF60">
    <property type="entry name" value="TRNA DIMETHYLALLYLTRANSFERASE"/>
    <property type="match status" value="1"/>
</dbReference>
<evidence type="ECO:0000256" key="5">
    <source>
        <dbReference type="ARBA" id="ARBA00022694"/>
    </source>
</evidence>
<evidence type="ECO:0000256" key="7">
    <source>
        <dbReference type="ARBA" id="ARBA00022840"/>
    </source>
</evidence>
<dbReference type="Gene3D" id="1.10.287.890">
    <property type="entry name" value="Crystal structure of tRNA isopentenylpyrophosphate transferase (bh2366) domain"/>
    <property type="match status" value="1"/>
</dbReference>
<comment type="caution">
    <text evidence="14">The sequence shown here is derived from an EMBL/GenBank/DDBJ whole genome shotgun (WGS) entry which is preliminary data.</text>
</comment>
<accession>A0A9X1HY43</accession>
<dbReference type="Pfam" id="PF01715">
    <property type="entry name" value="IPPT"/>
    <property type="match status" value="1"/>
</dbReference>
<dbReference type="GO" id="GO:0052381">
    <property type="term" value="F:tRNA dimethylallyltransferase activity"/>
    <property type="evidence" value="ECO:0007669"/>
    <property type="project" value="UniProtKB-UniRule"/>
</dbReference>
<dbReference type="NCBIfam" id="TIGR00174">
    <property type="entry name" value="miaA"/>
    <property type="match status" value="1"/>
</dbReference>
<evidence type="ECO:0000313" key="15">
    <source>
        <dbReference type="Proteomes" id="UP001139409"/>
    </source>
</evidence>
<evidence type="ECO:0000256" key="8">
    <source>
        <dbReference type="ARBA" id="ARBA00022842"/>
    </source>
</evidence>
<evidence type="ECO:0000256" key="4">
    <source>
        <dbReference type="ARBA" id="ARBA00022679"/>
    </source>
</evidence>
<evidence type="ECO:0000256" key="9">
    <source>
        <dbReference type="ARBA" id="ARBA00049563"/>
    </source>
</evidence>
<evidence type="ECO:0000256" key="10">
    <source>
        <dbReference type="HAMAP-Rule" id="MF_00185"/>
    </source>
</evidence>
<evidence type="ECO:0000256" key="12">
    <source>
        <dbReference type="RuleBase" id="RU003784"/>
    </source>
</evidence>
<dbReference type="InterPro" id="IPR027417">
    <property type="entry name" value="P-loop_NTPase"/>
</dbReference>
<evidence type="ECO:0000256" key="2">
    <source>
        <dbReference type="ARBA" id="ARBA00003213"/>
    </source>
</evidence>
<dbReference type="HAMAP" id="MF_00185">
    <property type="entry name" value="IPP_trans"/>
    <property type="match status" value="1"/>
</dbReference>
<evidence type="ECO:0000256" key="13">
    <source>
        <dbReference type="RuleBase" id="RU003785"/>
    </source>
</evidence>
<dbReference type="SUPFAM" id="SSF52540">
    <property type="entry name" value="P-loop containing nucleoside triphosphate hydrolases"/>
    <property type="match status" value="2"/>
</dbReference>
<keyword evidence="7 10" id="KW-0067">ATP-binding</keyword>
<protein>
    <recommendedName>
        <fullName evidence="10">tRNA dimethylallyltransferase</fullName>
        <ecNumber evidence="10">2.5.1.75</ecNumber>
    </recommendedName>
    <alternativeName>
        <fullName evidence="10">Dimethylallyl diphosphate:tRNA dimethylallyltransferase</fullName>
        <shortName evidence="10">DMAPP:tRNA dimethylallyltransferase</shortName>
        <shortName evidence="10">DMATase</shortName>
    </alternativeName>
    <alternativeName>
        <fullName evidence="10">Isopentenyl-diphosphate:tRNA isopentenyltransferase</fullName>
        <shortName evidence="10">IPP transferase</shortName>
        <shortName evidence="10">IPPT</shortName>
        <shortName evidence="10">IPTase</shortName>
    </alternativeName>
</protein>
<feature type="binding site" evidence="10">
    <location>
        <begin position="11"/>
        <end position="16"/>
    </location>
    <ligand>
        <name>substrate</name>
    </ligand>
</feature>
<dbReference type="GO" id="GO:0005524">
    <property type="term" value="F:ATP binding"/>
    <property type="evidence" value="ECO:0007669"/>
    <property type="project" value="UniProtKB-UniRule"/>
</dbReference>
<dbReference type="AlphaFoldDB" id="A0A9X1HY43"/>
<organism evidence="14 15">
    <name type="scientific">Fulvivirga sedimenti</name>
    <dbReference type="NCBI Taxonomy" id="2879465"/>
    <lineage>
        <taxon>Bacteria</taxon>
        <taxon>Pseudomonadati</taxon>
        <taxon>Bacteroidota</taxon>
        <taxon>Cytophagia</taxon>
        <taxon>Cytophagales</taxon>
        <taxon>Fulvivirgaceae</taxon>
        <taxon>Fulvivirga</taxon>
    </lineage>
</organism>
<evidence type="ECO:0000313" key="14">
    <source>
        <dbReference type="EMBL" id="MCA6078867.1"/>
    </source>
</evidence>
<keyword evidence="5 10" id="KW-0819">tRNA processing</keyword>
<name>A0A9X1HY43_9BACT</name>
<reference evidence="14" key="1">
    <citation type="submission" date="2021-09" db="EMBL/GenBank/DDBJ databases">
        <title>Fulvivirga sp. isolated from coastal sediment.</title>
        <authorList>
            <person name="Yu H."/>
        </authorList>
    </citation>
    <scope>NUCLEOTIDE SEQUENCE</scope>
    <source>
        <strain evidence="14">1062</strain>
    </source>
</reference>
<dbReference type="Proteomes" id="UP001139409">
    <property type="component" value="Unassembled WGS sequence"/>
</dbReference>
<comment type="subunit">
    <text evidence="10">Monomer.</text>
</comment>
<dbReference type="InterPro" id="IPR018022">
    <property type="entry name" value="IPT"/>
</dbReference>
<comment type="cofactor">
    <cofactor evidence="1 10">
        <name>Mg(2+)</name>
        <dbReference type="ChEBI" id="CHEBI:18420"/>
    </cofactor>
</comment>
<dbReference type="EC" id="2.5.1.75" evidence="10"/>
<dbReference type="InterPro" id="IPR039657">
    <property type="entry name" value="Dimethylallyltransferase"/>
</dbReference>
<dbReference type="EMBL" id="JAIXNE010000007">
    <property type="protein sequence ID" value="MCA6078867.1"/>
    <property type="molecule type" value="Genomic_DNA"/>
</dbReference>
<keyword evidence="15" id="KW-1185">Reference proteome</keyword>
<keyword evidence="6 10" id="KW-0547">Nucleotide-binding</keyword>
<comment type="caution">
    <text evidence="10">Lacks conserved residue(s) required for the propagation of feature annotation.</text>
</comment>
<evidence type="ECO:0000256" key="1">
    <source>
        <dbReference type="ARBA" id="ARBA00001946"/>
    </source>
</evidence>